<evidence type="ECO:0000313" key="8">
    <source>
        <dbReference type="RefSeq" id="XP_022103432.1"/>
    </source>
</evidence>
<evidence type="ECO:0000256" key="1">
    <source>
        <dbReference type="ARBA" id="ARBA00023157"/>
    </source>
</evidence>
<keyword evidence="4" id="KW-0812">Transmembrane</keyword>
<dbReference type="OrthoDB" id="10020456at2759"/>
<evidence type="ECO:0000256" key="5">
    <source>
        <dbReference type="SAM" id="SignalP"/>
    </source>
</evidence>
<dbReference type="GeneID" id="110986100"/>
<feature type="signal peptide" evidence="5">
    <location>
        <begin position="1"/>
        <end position="27"/>
    </location>
</feature>
<reference evidence="8" key="1">
    <citation type="submission" date="2025-08" db="UniProtKB">
        <authorList>
            <consortium name="RefSeq"/>
        </authorList>
    </citation>
    <scope>IDENTIFICATION</scope>
</reference>
<dbReference type="InterPro" id="IPR002172">
    <property type="entry name" value="LDrepeatLR_classA_rpt"/>
</dbReference>
<accession>A0A8B7ZEK9</accession>
<dbReference type="PANTHER" id="PTHR24652:SF69">
    <property type="entry name" value="CUB DOMAIN-CONTAINING PROTEIN"/>
    <property type="match status" value="1"/>
</dbReference>
<dbReference type="InterPro" id="IPR000859">
    <property type="entry name" value="CUB_dom"/>
</dbReference>
<organism evidence="7 8">
    <name type="scientific">Acanthaster planci</name>
    <name type="common">Crown-of-thorns starfish</name>
    <dbReference type="NCBI Taxonomy" id="133434"/>
    <lineage>
        <taxon>Eukaryota</taxon>
        <taxon>Metazoa</taxon>
        <taxon>Echinodermata</taxon>
        <taxon>Eleutherozoa</taxon>
        <taxon>Asterozoa</taxon>
        <taxon>Asteroidea</taxon>
        <taxon>Valvatacea</taxon>
        <taxon>Valvatida</taxon>
        <taxon>Acanthasteridae</taxon>
        <taxon>Acanthaster</taxon>
    </lineage>
</organism>
<name>A0A8B7ZEK9_ACAPL</name>
<dbReference type="CDD" id="cd00041">
    <property type="entry name" value="CUB"/>
    <property type="match status" value="1"/>
</dbReference>
<dbReference type="OMA" id="PFCIDPR"/>
<dbReference type="PROSITE" id="PS01180">
    <property type="entry name" value="CUB"/>
    <property type="match status" value="1"/>
</dbReference>
<dbReference type="CDD" id="cd00112">
    <property type="entry name" value="LDLa"/>
    <property type="match status" value="1"/>
</dbReference>
<sequence length="383" mass="40635">MNWLNEAFFVICCVYITMSTTVNVATAQNHHVTAYMDRRERNKEYGCGDVVGDTVSGAISSVIPANAAGLNCSLTLISPPGTRLSLTITRLHLVSPNLNTCDGNRLKILGGEASGAATSLLPSFPNGLCGYTKPSQSVESLDNRVYLLLESIPTTIENTFNLSYESFKTTPDDECFVCDVGGSRSEPFCIDPRLLCDGRQNCPGNSEETAANCMATTSAPPSGSGSIVVIVIVSVLAAVLIAVMIFVVLAVMAKRMRSKRNQGSVRRSERASQSLTGAPPSLAVNLDHMRLHGENEDLPGSYEVAVGSPMPLHPLGGPPLFTVDGEYRSEAPPGTAGPLPGAPPAYSTLPRPMERSLQIAENTNPISRSRVPSTNDELAPGTP</sequence>
<keyword evidence="7" id="KW-1185">Reference proteome</keyword>
<keyword evidence="5" id="KW-0732">Signal</keyword>
<dbReference type="KEGG" id="aplc:110986100"/>
<feature type="domain" description="CUB" evidence="6">
    <location>
        <begin position="47"/>
        <end position="167"/>
    </location>
</feature>
<dbReference type="InterPro" id="IPR035914">
    <property type="entry name" value="Sperma_CUB_dom_sf"/>
</dbReference>
<evidence type="ECO:0000256" key="2">
    <source>
        <dbReference type="PROSITE-ProRule" id="PRU00059"/>
    </source>
</evidence>
<keyword evidence="4" id="KW-0472">Membrane</keyword>
<proteinExistence type="predicted"/>
<dbReference type="PANTHER" id="PTHR24652">
    <property type="entry name" value="LOW-DENSITY LIPOPROTEIN RECEPTOR CLASS A DOMAIN-CONTAINING PROTEIN 2"/>
    <property type="match status" value="1"/>
</dbReference>
<dbReference type="RefSeq" id="XP_022103432.1">
    <property type="nucleotide sequence ID" value="XM_022247740.1"/>
</dbReference>
<dbReference type="Gene3D" id="2.60.120.290">
    <property type="entry name" value="Spermadhesin, CUB domain"/>
    <property type="match status" value="1"/>
</dbReference>
<feature type="compositionally biased region" description="Polar residues" evidence="3">
    <location>
        <begin position="261"/>
        <end position="276"/>
    </location>
</feature>
<evidence type="ECO:0000313" key="7">
    <source>
        <dbReference type="Proteomes" id="UP000694845"/>
    </source>
</evidence>
<feature type="transmembrane region" description="Helical" evidence="4">
    <location>
        <begin position="227"/>
        <end position="252"/>
    </location>
</feature>
<protein>
    <submittedName>
        <fullName evidence="8">Uncharacterized protein LOC110986100</fullName>
    </submittedName>
</protein>
<feature type="chain" id="PRO_5034373749" evidence="5">
    <location>
        <begin position="28"/>
        <end position="383"/>
    </location>
</feature>
<dbReference type="InterPro" id="IPR042333">
    <property type="entry name" value="LRAD2/Mig-13-like"/>
</dbReference>
<dbReference type="Proteomes" id="UP000694845">
    <property type="component" value="Unplaced"/>
</dbReference>
<dbReference type="AlphaFoldDB" id="A0A8B7ZEK9"/>
<evidence type="ECO:0000256" key="4">
    <source>
        <dbReference type="SAM" id="Phobius"/>
    </source>
</evidence>
<evidence type="ECO:0000259" key="6">
    <source>
        <dbReference type="PROSITE" id="PS01180"/>
    </source>
</evidence>
<gene>
    <name evidence="8" type="primary">LOC110986100</name>
</gene>
<dbReference type="SMART" id="SM00042">
    <property type="entry name" value="CUB"/>
    <property type="match status" value="1"/>
</dbReference>
<dbReference type="SUPFAM" id="SSF49854">
    <property type="entry name" value="Spermadhesin, CUB domain"/>
    <property type="match status" value="1"/>
</dbReference>
<feature type="region of interest" description="Disordered" evidence="3">
    <location>
        <begin position="258"/>
        <end position="281"/>
    </location>
</feature>
<keyword evidence="4" id="KW-1133">Transmembrane helix</keyword>
<feature type="compositionally biased region" description="Polar residues" evidence="3">
    <location>
        <begin position="359"/>
        <end position="376"/>
    </location>
</feature>
<evidence type="ECO:0000256" key="3">
    <source>
        <dbReference type="SAM" id="MobiDB-lite"/>
    </source>
</evidence>
<feature type="region of interest" description="Disordered" evidence="3">
    <location>
        <begin position="326"/>
        <end position="383"/>
    </location>
</feature>
<keyword evidence="1" id="KW-1015">Disulfide bond</keyword>
<comment type="caution">
    <text evidence="2">Lacks conserved residue(s) required for the propagation of feature annotation.</text>
</comment>